<sequence length="259" mass="29681">MIIAILQKLSRSSHYWDAEANASALAADFVSISSVNHELKALEDESCWPERLVLVGPYSVDYLHWLAKRAQYCTSCGIWKDYEALRAIASGCPKLRHIKIRERWAEPTHIPEDILVALAEGCPDLESVDFGQGVLDLDGLLAVLDNCKNLEELRFVPLDNDYEPFLRGAIGTHVVNKTVEYISFFHQTMSLEKDLMPLLRLCPNVELVRFEMDPCDLGDEDFSIENNTASYFEEVGSQYYRCAFVDYYNNYIDGEDWFR</sequence>
<name>A0A1Y1HU51_KLENI</name>
<evidence type="ECO:0000313" key="2">
    <source>
        <dbReference type="Proteomes" id="UP000054558"/>
    </source>
</evidence>
<evidence type="ECO:0000313" key="1">
    <source>
        <dbReference type="EMBL" id="GAQ82154.1"/>
    </source>
</evidence>
<organism evidence="1 2">
    <name type="scientific">Klebsormidium nitens</name>
    <name type="common">Green alga</name>
    <name type="synonym">Ulothrix nitens</name>
    <dbReference type="NCBI Taxonomy" id="105231"/>
    <lineage>
        <taxon>Eukaryota</taxon>
        <taxon>Viridiplantae</taxon>
        <taxon>Streptophyta</taxon>
        <taxon>Klebsormidiophyceae</taxon>
        <taxon>Klebsormidiales</taxon>
        <taxon>Klebsormidiaceae</taxon>
        <taxon>Klebsormidium</taxon>
    </lineage>
</organism>
<protein>
    <submittedName>
        <fullName evidence="1">Uncharacterized protein</fullName>
    </submittedName>
</protein>
<dbReference type="SUPFAM" id="SSF52047">
    <property type="entry name" value="RNI-like"/>
    <property type="match status" value="1"/>
</dbReference>
<keyword evidence="2" id="KW-1185">Reference proteome</keyword>
<dbReference type="Gene3D" id="3.80.10.10">
    <property type="entry name" value="Ribonuclease Inhibitor"/>
    <property type="match status" value="1"/>
</dbReference>
<dbReference type="OrthoDB" id="423607at2759"/>
<dbReference type="Proteomes" id="UP000054558">
    <property type="component" value="Unassembled WGS sequence"/>
</dbReference>
<accession>A0A1Y1HU51</accession>
<dbReference type="AlphaFoldDB" id="A0A1Y1HU51"/>
<dbReference type="InterPro" id="IPR032675">
    <property type="entry name" value="LRR_dom_sf"/>
</dbReference>
<proteinExistence type="predicted"/>
<reference evidence="1 2" key="1">
    <citation type="journal article" date="2014" name="Nat. Commun.">
        <title>Klebsormidium flaccidum genome reveals primary factors for plant terrestrial adaptation.</title>
        <authorList>
            <person name="Hori K."/>
            <person name="Maruyama F."/>
            <person name="Fujisawa T."/>
            <person name="Togashi T."/>
            <person name="Yamamoto N."/>
            <person name="Seo M."/>
            <person name="Sato S."/>
            <person name="Yamada T."/>
            <person name="Mori H."/>
            <person name="Tajima N."/>
            <person name="Moriyama T."/>
            <person name="Ikeuchi M."/>
            <person name="Watanabe M."/>
            <person name="Wada H."/>
            <person name="Kobayashi K."/>
            <person name="Saito M."/>
            <person name="Masuda T."/>
            <person name="Sasaki-Sekimoto Y."/>
            <person name="Mashiguchi K."/>
            <person name="Awai K."/>
            <person name="Shimojima M."/>
            <person name="Masuda S."/>
            <person name="Iwai M."/>
            <person name="Nobusawa T."/>
            <person name="Narise T."/>
            <person name="Kondo S."/>
            <person name="Saito H."/>
            <person name="Sato R."/>
            <person name="Murakawa M."/>
            <person name="Ihara Y."/>
            <person name="Oshima-Yamada Y."/>
            <person name="Ohtaka K."/>
            <person name="Satoh M."/>
            <person name="Sonobe K."/>
            <person name="Ishii M."/>
            <person name="Ohtani R."/>
            <person name="Kanamori-Sato M."/>
            <person name="Honoki R."/>
            <person name="Miyazaki D."/>
            <person name="Mochizuki H."/>
            <person name="Umetsu J."/>
            <person name="Higashi K."/>
            <person name="Shibata D."/>
            <person name="Kamiya Y."/>
            <person name="Sato N."/>
            <person name="Nakamura Y."/>
            <person name="Tabata S."/>
            <person name="Ida S."/>
            <person name="Kurokawa K."/>
            <person name="Ohta H."/>
        </authorList>
    </citation>
    <scope>NUCLEOTIDE SEQUENCE [LARGE SCALE GENOMIC DNA]</scope>
    <source>
        <strain evidence="1 2">NIES-2285</strain>
    </source>
</reference>
<dbReference type="EMBL" id="DF237051">
    <property type="protein sequence ID" value="GAQ82154.1"/>
    <property type="molecule type" value="Genomic_DNA"/>
</dbReference>
<gene>
    <name evidence="1" type="ORF">KFL_001020050</name>
</gene>